<organism evidence="2 3">
    <name type="scientific">Candidatus Ornithospirochaeta avicola</name>
    <dbReference type="NCBI Taxonomy" id="2840896"/>
    <lineage>
        <taxon>Bacteria</taxon>
        <taxon>Pseudomonadati</taxon>
        <taxon>Spirochaetota</taxon>
        <taxon>Spirochaetia</taxon>
        <taxon>Spirochaetales</taxon>
        <taxon>Spirochaetaceae</taxon>
        <taxon>Spirochaetaceae incertae sedis</taxon>
        <taxon>Candidatus Ornithospirochaeta</taxon>
    </lineage>
</organism>
<dbReference type="Proteomes" id="UP000823936">
    <property type="component" value="Unassembled WGS sequence"/>
</dbReference>
<dbReference type="EMBL" id="DXHU01000023">
    <property type="protein sequence ID" value="HIV99385.1"/>
    <property type="molecule type" value="Genomic_DNA"/>
</dbReference>
<name>A0A9D1PUC4_9SPIO</name>
<protein>
    <recommendedName>
        <fullName evidence="4">Polysaccharide biosynthesis protein C-terminal domain-containing protein</fullName>
    </recommendedName>
</protein>
<reference evidence="2" key="2">
    <citation type="submission" date="2021-04" db="EMBL/GenBank/DDBJ databases">
        <authorList>
            <person name="Gilroy R."/>
        </authorList>
    </citation>
    <scope>NUCLEOTIDE SEQUENCE</scope>
    <source>
        <strain evidence="2">Gambia11-129</strain>
    </source>
</reference>
<dbReference type="AlphaFoldDB" id="A0A9D1PUC4"/>
<comment type="caution">
    <text evidence="2">The sequence shown here is derived from an EMBL/GenBank/DDBJ whole genome shotgun (WGS) entry which is preliminary data.</text>
</comment>
<accession>A0A9D1PUC4</accession>
<feature type="transmembrane region" description="Helical" evidence="1">
    <location>
        <begin position="95"/>
        <end position="113"/>
    </location>
</feature>
<keyword evidence="1" id="KW-0472">Membrane</keyword>
<gene>
    <name evidence="2" type="ORF">IAB12_06390</name>
</gene>
<proteinExistence type="predicted"/>
<keyword evidence="1" id="KW-0812">Transmembrane</keyword>
<feature type="transmembrane region" description="Helical" evidence="1">
    <location>
        <begin position="68"/>
        <end position="89"/>
    </location>
</feature>
<keyword evidence="1" id="KW-1133">Transmembrane helix</keyword>
<evidence type="ECO:0000313" key="3">
    <source>
        <dbReference type="Proteomes" id="UP000823936"/>
    </source>
</evidence>
<reference evidence="2" key="1">
    <citation type="journal article" date="2021" name="PeerJ">
        <title>Extensive microbial diversity within the chicken gut microbiome revealed by metagenomics and culture.</title>
        <authorList>
            <person name="Gilroy R."/>
            <person name="Ravi A."/>
            <person name="Getino M."/>
            <person name="Pursley I."/>
            <person name="Horton D.L."/>
            <person name="Alikhan N.F."/>
            <person name="Baker D."/>
            <person name="Gharbi K."/>
            <person name="Hall N."/>
            <person name="Watson M."/>
            <person name="Adriaenssens E.M."/>
            <person name="Foster-Nyarko E."/>
            <person name="Jarju S."/>
            <person name="Secka A."/>
            <person name="Antonio M."/>
            <person name="Oren A."/>
            <person name="Chaudhuri R.R."/>
            <person name="La Ragione R."/>
            <person name="Hildebrand F."/>
            <person name="Pallen M.J."/>
        </authorList>
    </citation>
    <scope>NUCLEOTIDE SEQUENCE</scope>
    <source>
        <strain evidence="2">Gambia11-129</strain>
    </source>
</reference>
<feature type="transmembrane region" description="Helical" evidence="1">
    <location>
        <begin position="32"/>
        <end position="56"/>
    </location>
</feature>
<sequence length="118" mass="13273">MTVFTFTRSDIFASLFTQDEKILSKSVSYMRIYTSCVIPLAFQYTFVDSFTALAQIRFALPLSLFRKLIYAVSLVIFPLAFSAEAIFFAEPVCDVIASIASTIMMTLMLARILKKDPA</sequence>
<evidence type="ECO:0008006" key="4">
    <source>
        <dbReference type="Google" id="ProtNLM"/>
    </source>
</evidence>
<evidence type="ECO:0000256" key="1">
    <source>
        <dbReference type="SAM" id="Phobius"/>
    </source>
</evidence>
<evidence type="ECO:0000313" key="2">
    <source>
        <dbReference type="EMBL" id="HIV99385.1"/>
    </source>
</evidence>